<evidence type="ECO:0000313" key="5">
    <source>
        <dbReference type="Proteomes" id="UP000184406"/>
    </source>
</evidence>
<dbReference type="PANTHER" id="PTHR11092:SF0">
    <property type="entry name" value="EPIMERASE FAMILY PROTEIN SDR39U1"/>
    <property type="match status" value="1"/>
</dbReference>
<dbReference type="RefSeq" id="WP_072864615.1">
    <property type="nucleotide sequence ID" value="NZ_FQUX01000009.1"/>
</dbReference>
<organism evidence="4 5">
    <name type="scientific">Arenibacter palladensis</name>
    <dbReference type="NCBI Taxonomy" id="237373"/>
    <lineage>
        <taxon>Bacteria</taxon>
        <taxon>Pseudomonadati</taxon>
        <taxon>Bacteroidota</taxon>
        <taxon>Flavobacteriia</taxon>
        <taxon>Flavobacteriales</taxon>
        <taxon>Flavobacteriaceae</taxon>
        <taxon>Arenibacter</taxon>
    </lineage>
</organism>
<evidence type="ECO:0000313" key="4">
    <source>
        <dbReference type="EMBL" id="SHF92205.1"/>
    </source>
</evidence>
<evidence type="ECO:0000259" key="2">
    <source>
        <dbReference type="Pfam" id="PF01370"/>
    </source>
</evidence>
<dbReference type="NCBIfam" id="TIGR01777">
    <property type="entry name" value="yfcH"/>
    <property type="match status" value="1"/>
</dbReference>
<protein>
    <recommendedName>
        <fullName evidence="6">TIGR01777 family protein</fullName>
    </recommendedName>
</protein>
<dbReference type="AlphaFoldDB" id="A0A1M5FL39"/>
<feature type="domain" description="NAD-dependent epimerase/dehydratase" evidence="2">
    <location>
        <begin position="3"/>
        <end position="225"/>
    </location>
</feature>
<feature type="domain" description="DUF1731" evidence="3">
    <location>
        <begin position="254"/>
        <end position="300"/>
    </location>
</feature>
<dbReference type="InterPro" id="IPR013549">
    <property type="entry name" value="DUF1731"/>
</dbReference>
<dbReference type="InterPro" id="IPR001509">
    <property type="entry name" value="Epimerase_deHydtase"/>
</dbReference>
<evidence type="ECO:0008006" key="6">
    <source>
        <dbReference type="Google" id="ProtNLM"/>
    </source>
</evidence>
<dbReference type="EMBL" id="FQUX01000009">
    <property type="protein sequence ID" value="SHF92205.1"/>
    <property type="molecule type" value="Genomic_DNA"/>
</dbReference>
<dbReference type="PANTHER" id="PTHR11092">
    <property type="entry name" value="SUGAR NUCLEOTIDE EPIMERASE RELATED"/>
    <property type="match status" value="1"/>
</dbReference>
<gene>
    <name evidence="4" type="ORF">SAMN03080594_109116</name>
</gene>
<accession>A0A1M5FL39</accession>
<keyword evidence="5" id="KW-1185">Reference proteome</keyword>
<dbReference type="OrthoDB" id="9801773at2"/>
<dbReference type="Pfam" id="PF01370">
    <property type="entry name" value="Epimerase"/>
    <property type="match status" value="1"/>
</dbReference>
<sequence>MKVLVTGATGLVGSEIVKLCKQNNISVNYLTTNKDKIVSQTGYNGFYWNPDKNEIDANCFSGVTTIINLAGSSISKRWTRKNKKRILNSRVKSLRTLLEAISKVKVHGIKTIVSASAIGIYPNSLSQYYREDVQEVDNSFLGEVVSIWEKEVDAFEKLNIKTAKIRIGLVMSNKGGALPEMAKPVKYYVGAAMGSGNQWQSWIHLQDLGRVFLHVISRDLTGVYNAVAPNPVTNVKLTKEIARVLDRPLFLPNIPRTVMHLVLGEMSYLLFASQRVSSKKIQDSGFDFIYPNICRALENIYLDKGGQTATDALYRNEFIS</sequence>
<dbReference type="Pfam" id="PF08338">
    <property type="entry name" value="DUF1731"/>
    <property type="match status" value="1"/>
</dbReference>
<evidence type="ECO:0000259" key="3">
    <source>
        <dbReference type="Pfam" id="PF08338"/>
    </source>
</evidence>
<dbReference type="InterPro" id="IPR010099">
    <property type="entry name" value="SDR39U1"/>
</dbReference>
<dbReference type="Proteomes" id="UP000184406">
    <property type="component" value="Unassembled WGS sequence"/>
</dbReference>
<dbReference type="SUPFAM" id="SSF51735">
    <property type="entry name" value="NAD(P)-binding Rossmann-fold domains"/>
    <property type="match status" value="1"/>
</dbReference>
<evidence type="ECO:0000256" key="1">
    <source>
        <dbReference type="ARBA" id="ARBA00009353"/>
    </source>
</evidence>
<comment type="similarity">
    <text evidence="1">Belongs to the NAD(P)-dependent epimerase/dehydratase family. SDR39U1 subfamily.</text>
</comment>
<dbReference type="Gene3D" id="3.40.50.720">
    <property type="entry name" value="NAD(P)-binding Rossmann-like Domain"/>
    <property type="match status" value="1"/>
</dbReference>
<proteinExistence type="inferred from homology"/>
<name>A0A1M5FL39_9FLAO</name>
<dbReference type="InterPro" id="IPR036291">
    <property type="entry name" value="NAD(P)-bd_dom_sf"/>
</dbReference>
<reference evidence="5" key="1">
    <citation type="submission" date="2016-11" db="EMBL/GenBank/DDBJ databases">
        <authorList>
            <person name="Varghese N."/>
            <person name="Submissions S."/>
        </authorList>
    </citation>
    <scope>NUCLEOTIDE SEQUENCE [LARGE SCALE GENOMIC DNA]</scope>
    <source>
        <strain evidence="5">DSM 17539</strain>
    </source>
</reference>